<reference evidence="1 2" key="1">
    <citation type="submission" date="2019-07" db="EMBL/GenBank/DDBJ databases">
        <title>Whole genome shotgun sequence of Gluconobacter kanchanaburiensis NBRC 103587.</title>
        <authorList>
            <person name="Hosoyama A."/>
            <person name="Uohara A."/>
            <person name="Ohji S."/>
            <person name="Ichikawa N."/>
        </authorList>
    </citation>
    <scope>NUCLEOTIDE SEQUENCE [LARGE SCALE GENOMIC DNA]</scope>
    <source>
        <strain evidence="1 2">NBRC 103587</strain>
    </source>
</reference>
<dbReference type="PANTHER" id="PTHR35519:SF2">
    <property type="entry name" value="PH DOMAIN PROTEIN"/>
    <property type="match status" value="1"/>
</dbReference>
<gene>
    <name evidence="1" type="ORF">GKA01_02790</name>
</gene>
<name>A0A511B5U7_9PROT</name>
<protein>
    <submittedName>
        <fullName evidence="1">Uncharacterized protein</fullName>
    </submittedName>
</protein>
<organism evidence="1 2">
    <name type="scientific">Gluconobacter kanchanaburiensis NBRC 103587</name>
    <dbReference type="NCBI Taxonomy" id="1307948"/>
    <lineage>
        <taxon>Bacteria</taxon>
        <taxon>Pseudomonadati</taxon>
        <taxon>Pseudomonadota</taxon>
        <taxon>Alphaproteobacteria</taxon>
        <taxon>Acetobacterales</taxon>
        <taxon>Acetobacteraceae</taxon>
        <taxon>Gluconobacter</taxon>
    </lineage>
</organism>
<dbReference type="PANTHER" id="PTHR35519">
    <property type="entry name" value="MEMBRANE PROTEINS"/>
    <property type="match status" value="1"/>
</dbReference>
<keyword evidence="2" id="KW-1185">Reference proteome</keyword>
<accession>A0A511B5U7</accession>
<proteinExistence type="predicted"/>
<evidence type="ECO:0000313" key="2">
    <source>
        <dbReference type="Proteomes" id="UP000321079"/>
    </source>
</evidence>
<comment type="caution">
    <text evidence="1">The sequence shown here is derived from an EMBL/GenBank/DDBJ whole genome shotgun (WGS) entry which is preliminary data.</text>
</comment>
<dbReference type="Pfam" id="PF13430">
    <property type="entry name" value="DUF4112"/>
    <property type="match status" value="1"/>
</dbReference>
<dbReference type="Proteomes" id="UP000321079">
    <property type="component" value="Unassembled WGS sequence"/>
</dbReference>
<dbReference type="AlphaFoldDB" id="A0A511B5U7"/>
<dbReference type="EMBL" id="BJVA01000001">
    <property type="protein sequence ID" value="GEK95082.1"/>
    <property type="molecule type" value="Genomic_DNA"/>
</dbReference>
<dbReference type="InterPro" id="IPR025187">
    <property type="entry name" value="DUF4112"/>
</dbReference>
<sequence length="56" mass="6026">MGADHQILQRMLGNVAVEALVGRVPLAGDLFDTVFKADLRNIGMMEKALASRLGSQ</sequence>
<evidence type="ECO:0000313" key="1">
    <source>
        <dbReference type="EMBL" id="GEK95082.1"/>
    </source>
</evidence>